<dbReference type="PRINTS" id="PR00449">
    <property type="entry name" value="RASTRNSFRMNG"/>
</dbReference>
<dbReference type="Pfam" id="PF00071">
    <property type="entry name" value="Ras"/>
    <property type="match status" value="1"/>
</dbReference>
<dbReference type="SMART" id="SM00175">
    <property type="entry name" value="RAB"/>
    <property type="match status" value="1"/>
</dbReference>
<protein>
    <submittedName>
        <fullName evidence="3">P-loop containing nucleoside triphosphate hydrolase protein</fullName>
    </submittedName>
</protein>
<accession>A0AAE0HMW2</accession>
<comment type="caution">
    <text evidence="3">The sequence shown here is derived from an EMBL/GenBank/DDBJ whole genome shotgun (WGS) entry which is preliminary data.</text>
</comment>
<dbReference type="PANTHER" id="PTHR24070">
    <property type="entry name" value="RAS, DI-RAS, AND RHEB FAMILY MEMBERS OF SMALL GTPASE SUPERFAMILY"/>
    <property type="match status" value="1"/>
</dbReference>
<dbReference type="GO" id="GO:0005525">
    <property type="term" value="F:GTP binding"/>
    <property type="evidence" value="ECO:0007669"/>
    <property type="project" value="UniProtKB-KW"/>
</dbReference>
<dbReference type="Proteomes" id="UP001278766">
    <property type="component" value="Unassembled WGS sequence"/>
</dbReference>
<reference evidence="3" key="2">
    <citation type="submission" date="2023-06" db="EMBL/GenBank/DDBJ databases">
        <authorList>
            <consortium name="Lawrence Berkeley National Laboratory"/>
            <person name="Haridas S."/>
            <person name="Hensen N."/>
            <person name="Bonometti L."/>
            <person name="Westerberg I."/>
            <person name="Brannstrom I.O."/>
            <person name="Guillou S."/>
            <person name="Cros-Aarteil S."/>
            <person name="Calhoun S."/>
            <person name="Kuo A."/>
            <person name="Mondo S."/>
            <person name="Pangilinan J."/>
            <person name="Riley R."/>
            <person name="Labutti K."/>
            <person name="Andreopoulos B."/>
            <person name="Lipzen A."/>
            <person name="Chen C."/>
            <person name="Yanf M."/>
            <person name="Daum C."/>
            <person name="Ng V."/>
            <person name="Clum A."/>
            <person name="Steindorff A."/>
            <person name="Ohm R."/>
            <person name="Martin F."/>
            <person name="Silar P."/>
            <person name="Natvig D."/>
            <person name="Lalanne C."/>
            <person name="Gautier V."/>
            <person name="Ament-Velasquez S.L."/>
            <person name="Kruys A."/>
            <person name="Hutchinson M.I."/>
            <person name="Powell A.J."/>
            <person name="Barry K."/>
            <person name="Miller A.N."/>
            <person name="Grigoriev I.V."/>
            <person name="Debuchy R."/>
            <person name="Gladieux P."/>
            <person name="Thoren M.H."/>
            <person name="Johannesson H."/>
        </authorList>
    </citation>
    <scope>NUCLEOTIDE SEQUENCE</scope>
    <source>
        <strain evidence="3">CBS 168.71</strain>
    </source>
</reference>
<evidence type="ECO:0000256" key="2">
    <source>
        <dbReference type="ARBA" id="ARBA00023134"/>
    </source>
</evidence>
<sequence length="217" mass="24194">MSSTKSGPSLLTLQPYNPKGKRETYRIAILGDEGVGKTALVQRYLNGVFSETYNPTMEDWHISHPVMDGRICTLEILDTGGNEAYSTPLLESWIRSVDGLLLVYSVTRRLPFTKTRTWHRAILQASSASGRGRGGGAEVMMRRPAVVLVGSRADRVWEREVSAEEGRALARALEMKHVECSAAIQEGHAPVADAFRAVVRMMQQQRAEAHRARLLRY</sequence>
<keyword evidence="3" id="KW-0378">Hydrolase</keyword>
<organism evidence="3 4">
    <name type="scientific">Chaetomium fimeti</name>
    <dbReference type="NCBI Taxonomy" id="1854472"/>
    <lineage>
        <taxon>Eukaryota</taxon>
        <taxon>Fungi</taxon>
        <taxon>Dikarya</taxon>
        <taxon>Ascomycota</taxon>
        <taxon>Pezizomycotina</taxon>
        <taxon>Sordariomycetes</taxon>
        <taxon>Sordariomycetidae</taxon>
        <taxon>Sordariales</taxon>
        <taxon>Chaetomiaceae</taxon>
        <taxon>Chaetomium</taxon>
    </lineage>
</organism>
<dbReference type="SUPFAM" id="SSF52540">
    <property type="entry name" value="P-loop containing nucleoside triphosphate hydrolases"/>
    <property type="match status" value="1"/>
</dbReference>
<evidence type="ECO:0000313" key="3">
    <source>
        <dbReference type="EMBL" id="KAK3298566.1"/>
    </source>
</evidence>
<dbReference type="GO" id="GO:0007165">
    <property type="term" value="P:signal transduction"/>
    <property type="evidence" value="ECO:0007669"/>
    <property type="project" value="InterPro"/>
</dbReference>
<dbReference type="PROSITE" id="PS51421">
    <property type="entry name" value="RAS"/>
    <property type="match status" value="1"/>
</dbReference>
<gene>
    <name evidence="3" type="ORF">B0H64DRAFT_429758</name>
</gene>
<dbReference type="SMART" id="SM00174">
    <property type="entry name" value="RHO"/>
    <property type="match status" value="1"/>
</dbReference>
<name>A0AAE0HMW2_9PEZI</name>
<dbReference type="InterPro" id="IPR020849">
    <property type="entry name" value="Small_GTPase_Ras-type"/>
</dbReference>
<dbReference type="AlphaFoldDB" id="A0AAE0HMW2"/>
<dbReference type="PROSITE" id="PS51419">
    <property type="entry name" value="RAB"/>
    <property type="match status" value="1"/>
</dbReference>
<proteinExistence type="predicted"/>
<keyword evidence="2" id="KW-0342">GTP-binding</keyword>
<keyword evidence="1" id="KW-0547">Nucleotide-binding</keyword>
<dbReference type="GO" id="GO:0016020">
    <property type="term" value="C:membrane"/>
    <property type="evidence" value="ECO:0007669"/>
    <property type="project" value="InterPro"/>
</dbReference>
<dbReference type="SMART" id="SM00173">
    <property type="entry name" value="RAS"/>
    <property type="match status" value="1"/>
</dbReference>
<dbReference type="GeneID" id="87842857"/>
<evidence type="ECO:0000256" key="1">
    <source>
        <dbReference type="ARBA" id="ARBA00022741"/>
    </source>
</evidence>
<dbReference type="EMBL" id="JAUEPN010000002">
    <property type="protein sequence ID" value="KAK3298566.1"/>
    <property type="molecule type" value="Genomic_DNA"/>
</dbReference>
<reference evidence="3" key="1">
    <citation type="journal article" date="2023" name="Mol. Phylogenet. Evol.">
        <title>Genome-scale phylogeny and comparative genomics of the fungal order Sordariales.</title>
        <authorList>
            <person name="Hensen N."/>
            <person name="Bonometti L."/>
            <person name="Westerberg I."/>
            <person name="Brannstrom I.O."/>
            <person name="Guillou S."/>
            <person name="Cros-Aarteil S."/>
            <person name="Calhoun S."/>
            <person name="Haridas S."/>
            <person name="Kuo A."/>
            <person name="Mondo S."/>
            <person name="Pangilinan J."/>
            <person name="Riley R."/>
            <person name="LaButti K."/>
            <person name="Andreopoulos B."/>
            <person name="Lipzen A."/>
            <person name="Chen C."/>
            <person name="Yan M."/>
            <person name="Daum C."/>
            <person name="Ng V."/>
            <person name="Clum A."/>
            <person name="Steindorff A."/>
            <person name="Ohm R.A."/>
            <person name="Martin F."/>
            <person name="Silar P."/>
            <person name="Natvig D.O."/>
            <person name="Lalanne C."/>
            <person name="Gautier V."/>
            <person name="Ament-Velasquez S.L."/>
            <person name="Kruys A."/>
            <person name="Hutchinson M.I."/>
            <person name="Powell A.J."/>
            <person name="Barry K."/>
            <person name="Miller A.N."/>
            <person name="Grigoriev I.V."/>
            <person name="Debuchy R."/>
            <person name="Gladieux P."/>
            <person name="Hiltunen Thoren M."/>
            <person name="Johannesson H."/>
        </authorList>
    </citation>
    <scope>NUCLEOTIDE SEQUENCE</scope>
    <source>
        <strain evidence="3">CBS 168.71</strain>
    </source>
</reference>
<evidence type="ECO:0000313" key="4">
    <source>
        <dbReference type="Proteomes" id="UP001278766"/>
    </source>
</evidence>
<dbReference type="InterPro" id="IPR001806">
    <property type="entry name" value="Small_GTPase"/>
</dbReference>
<dbReference type="InterPro" id="IPR027417">
    <property type="entry name" value="P-loop_NTPase"/>
</dbReference>
<dbReference type="GO" id="GO:0003924">
    <property type="term" value="F:GTPase activity"/>
    <property type="evidence" value="ECO:0007669"/>
    <property type="project" value="InterPro"/>
</dbReference>
<keyword evidence="4" id="KW-1185">Reference proteome</keyword>
<dbReference type="RefSeq" id="XP_062662080.1">
    <property type="nucleotide sequence ID" value="XM_062805909.1"/>
</dbReference>
<dbReference type="Gene3D" id="3.40.50.300">
    <property type="entry name" value="P-loop containing nucleotide triphosphate hydrolases"/>
    <property type="match status" value="1"/>
</dbReference>